<evidence type="ECO:0000259" key="1">
    <source>
        <dbReference type="Pfam" id="PF04784"/>
    </source>
</evidence>
<dbReference type="AlphaFoldDB" id="A0A6N2MIT5"/>
<evidence type="ECO:0000313" key="2">
    <source>
        <dbReference type="EMBL" id="VFU54044.1"/>
    </source>
</evidence>
<gene>
    <name evidence="2" type="ORF">SVIM_LOCUS376408</name>
</gene>
<accession>A0A6N2MIT5</accession>
<dbReference type="PANTHER" id="PTHR46248:SF9">
    <property type="entry name" value="EXPRESSED PROTEIN"/>
    <property type="match status" value="1"/>
</dbReference>
<dbReference type="Pfam" id="PF04784">
    <property type="entry name" value="DUF547"/>
    <property type="match status" value="1"/>
</dbReference>
<feature type="domain" description="DUF547" evidence="1">
    <location>
        <begin position="61"/>
        <end position="170"/>
    </location>
</feature>
<organism evidence="2">
    <name type="scientific">Salix viminalis</name>
    <name type="common">Common osier</name>
    <name type="synonym">Basket willow</name>
    <dbReference type="NCBI Taxonomy" id="40686"/>
    <lineage>
        <taxon>Eukaryota</taxon>
        <taxon>Viridiplantae</taxon>
        <taxon>Streptophyta</taxon>
        <taxon>Embryophyta</taxon>
        <taxon>Tracheophyta</taxon>
        <taxon>Spermatophyta</taxon>
        <taxon>Magnoliopsida</taxon>
        <taxon>eudicotyledons</taxon>
        <taxon>Gunneridae</taxon>
        <taxon>Pentapetalae</taxon>
        <taxon>rosids</taxon>
        <taxon>fabids</taxon>
        <taxon>Malpighiales</taxon>
        <taxon>Salicaceae</taxon>
        <taxon>Saliceae</taxon>
        <taxon>Salix</taxon>
    </lineage>
</organism>
<sequence>MRKKPDFRILMAYVQTSGKEILVHISIVFVQPGRLIQRTSNSLFLLHRLKLLFGKLASINLQNLTHQKKLAFWINIYNSCMMNAFLEHGIPEGPETVVELMKKAKINIGGHLLNAITIEHFILRLPYYSKYTISKGAKNDEMAARNKFGLELSEPLVSFALCCGSWSSPASVHRSSG</sequence>
<dbReference type="InterPro" id="IPR006869">
    <property type="entry name" value="DUF547"/>
</dbReference>
<name>A0A6N2MIT5_SALVM</name>
<dbReference type="EMBL" id="CAADRP010001830">
    <property type="protein sequence ID" value="VFU54044.1"/>
    <property type="molecule type" value="Genomic_DNA"/>
</dbReference>
<proteinExistence type="predicted"/>
<protein>
    <recommendedName>
        <fullName evidence="1">DUF547 domain-containing protein</fullName>
    </recommendedName>
</protein>
<reference evidence="2" key="1">
    <citation type="submission" date="2019-03" db="EMBL/GenBank/DDBJ databases">
        <authorList>
            <person name="Mank J."/>
            <person name="Almeida P."/>
        </authorList>
    </citation>
    <scope>NUCLEOTIDE SEQUENCE</scope>
    <source>
        <strain evidence="2">78183</strain>
    </source>
</reference>
<dbReference type="PANTHER" id="PTHR46248">
    <property type="entry name" value="EXPRESSED PROTEIN"/>
    <property type="match status" value="1"/>
</dbReference>